<accession>A0A382ZXV7</accession>
<feature type="non-terminal residue" evidence="1">
    <location>
        <position position="92"/>
    </location>
</feature>
<organism evidence="1">
    <name type="scientific">marine metagenome</name>
    <dbReference type="NCBI Taxonomy" id="408172"/>
    <lineage>
        <taxon>unclassified sequences</taxon>
        <taxon>metagenomes</taxon>
        <taxon>ecological metagenomes</taxon>
    </lineage>
</organism>
<gene>
    <name evidence="1" type="ORF">METZ01_LOCUS452984</name>
</gene>
<sequence>MSYYMYQASYTDSAWAAKVSNPQNRLDTVRPAVENLGGKIETAFYCFGEHDIMFICTFPDNISARAISMAAFSGGNLTAVKVTPLLTIEEAI</sequence>
<evidence type="ECO:0000313" key="1">
    <source>
        <dbReference type="EMBL" id="SVE00130.1"/>
    </source>
</evidence>
<dbReference type="EMBL" id="UINC01187416">
    <property type="protein sequence ID" value="SVE00130.1"/>
    <property type="molecule type" value="Genomic_DNA"/>
</dbReference>
<reference evidence="1" key="1">
    <citation type="submission" date="2018-05" db="EMBL/GenBank/DDBJ databases">
        <authorList>
            <person name="Lanie J.A."/>
            <person name="Ng W.-L."/>
            <person name="Kazmierczak K.M."/>
            <person name="Andrzejewski T.M."/>
            <person name="Davidsen T.M."/>
            <person name="Wayne K.J."/>
            <person name="Tettelin H."/>
            <person name="Glass J.I."/>
            <person name="Rusch D."/>
            <person name="Podicherti R."/>
            <person name="Tsui H.-C.T."/>
            <person name="Winkler M.E."/>
        </authorList>
    </citation>
    <scope>NUCLEOTIDE SEQUENCE</scope>
</reference>
<evidence type="ECO:0008006" key="2">
    <source>
        <dbReference type="Google" id="ProtNLM"/>
    </source>
</evidence>
<protein>
    <recommendedName>
        <fullName evidence="2">GYD domain-containing protein</fullName>
    </recommendedName>
</protein>
<dbReference type="AlphaFoldDB" id="A0A382ZXV7"/>
<proteinExistence type="predicted"/>
<dbReference type="Pfam" id="PF08734">
    <property type="entry name" value="GYD"/>
    <property type="match status" value="1"/>
</dbReference>
<dbReference type="InterPro" id="IPR014845">
    <property type="entry name" value="GYD/TTHA1554"/>
</dbReference>
<name>A0A382ZXV7_9ZZZZ</name>